<dbReference type="PROSITE" id="PS52015">
    <property type="entry name" value="TONB_CTD"/>
    <property type="match status" value="1"/>
</dbReference>
<evidence type="ECO:0000256" key="4">
    <source>
        <dbReference type="ARBA" id="ARBA00023136"/>
    </source>
</evidence>
<dbReference type="NCBIfam" id="TIGR01352">
    <property type="entry name" value="tonB_Cterm"/>
    <property type="match status" value="1"/>
</dbReference>
<keyword evidence="7" id="KW-1185">Reference proteome</keyword>
<dbReference type="SUPFAM" id="SSF74653">
    <property type="entry name" value="TolA/TonB C-terminal domain"/>
    <property type="match status" value="1"/>
</dbReference>
<evidence type="ECO:0000259" key="5">
    <source>
        <dbReference type="PROSITE" id="PS52015"/>
    </source>
</evidence>
<feature type="domain" description="TonB C-terminal" evidence="5">
    <location>
        <begin position="9"/>
        <end position="106"/>
    </location>
</feature>
<keyword evidence="2" id="KW-0812">Transmembrane</keyword>
<sequence>MISLLAAASGMLTAPAIEPDYGSYPRDAMLNGQSAAALVEIAVDPKGQRLSCVVLTVVGANELGQDICNLQRNARFTPAQSEVGENTYGVVRAFIKYVLAGSEQGMQIDRLVASEITFTVVGTIARRGSRPPQLESARESQIVAWPMVTFDVEALPEVDHDFVDQRVNVAIDPTGTVADCAALKQVDVKAGYGIAACQQLKGMQVTEPLSVDEQPVAHVRALEVRFALSAKSPD</sequence>
<protein>
    <submittedName>
        <fullName evidence="6">TonB family protein</fullName>
    </submittedName>
</protein>
<evidence type="ECO:0000256" key="3">
    <source>
        <dbReference type="ARBA" id="ARBA00022989"/>
    </source>
</evidence>
<dbReference type="InterPro" id="IPR037682">
    <property type="entry name" value="TonB_C"/>
</dbReference>
<comment type="subcellular location">
    <subcellularLocation>
        <location evidence="1">Membrane</location>
        <topology evidence="1">Single-pass membrane protein</topology>
    </subcellularLocation>
</comment>
<evidence type="ECO:0000256" key="2">
    <source>
        <dbReference type="ARBA" id="ARBA00022692"/>
    </source>
</evidence>
<keyword evidence="3" id="KW-1133">Transmembrane helix</keyword>
<dbReference type="Proteomes" id="UP001215827">
    <property type="component" value="Chromosome"/>
</dbReference>
<evidence type="ECO:0000256" key="1">
    <source>
        <dbReference type="ARBA" id="ARBA00004167"/>
    </source>
</evidence>
<organism evidence="6 7">
    <name type="scientific">Altererythrobacter arenosus</name>
    <dbReference type="NCBI Taxonomy" id="3032592"/>
    <lineage>
        <taxon>Bacteria</taxon>
        <taxon>Pseudomonadati</taxon>
        <taxon>Pseudomonadota</taxon>
        <taxon>Alphaproteobacteria</taxon>
        <taxon>Sphingomonadales</taxon>
        <taxon>Erythrobacteraceae</taxon>
        <taxon>Altererythrobacter</taxon>
    </lineage>
</organism>
<name>A0ABY8FY34_9SPHN</name>
<keyword evidence="4" id="KW-0472">Membrane</keyword>
<proteinExistence type="predicted"/>
<dbReference type="RefSeq" id="WP_278016991.1">
    <property type="nucleotide sequence ID" value="NZ_CP121106.1"/>
</dbReference>
<dbReference type="EMBL" id="CP121106">
    <property type="protein sequence ID" value="WFL78301.1"/>
    <property type="molecule type" value="Genomic_DNA"/>
</dbReference>
<evidence type="ECO:0000313" key="7">
    <source>
        <dbReference type="Proteomes" id="UP001215827"/>
    </source>
</evidence>
<accession>A0ABY8FY34</accession>
<dbReference type="Pfam" id="PF03544">
    <property type="entry name" value="TonB_C"/>
    <property type="match status" value="1"/>
</dbReference>
<reference evidence="6 7" key="1">
    <citation type="submission" date="2023-03" db="EMBL/GenBank/DDBJ databases">
        <title>Altererythrobacter sp. CAU 1644 isolated from sand.</title>
        <authorList>
            <person name="Kim W."/>
        </authorList>
    </citation>
    <scope>NUCLEOTIDE SEQUENCE [LARGE SCALE GENOMIC DNA]</scope>
    <source>
        <strain evidence="6 7">CAU 1644</strain>
    </source>
</reference>
<evidence type="ECO:0000313" key="6">
    <source>
        <dbReference type="EMBL" id="WFL78301.1"/>
    </source>
</evidence>
<dbReference type="InterPro" id="IPR006260">
    <property type="entry name" value="TonB/TolA_C"/>
</dbReference>
<gene>
    <name evidence="6" type="ORF">P7228_04345</name>
</gene>